<comment type="function">
    <text evidence="9">Catalyzes the two-step NADP-dependent conversion of GDP-4-dehydro-6-deoxy-D-mannose to GDP-fucose, involving an epimerase and a reductase reaction.</text>
</comment>
<evidence type="ECO:0000256" key="3">
    <source>
        <dbReference type="ARBA" id="ARBA00012371"/>
    </source>
</evidence>
<sequence>MEASPRIYVAGHRGMVGSAIVRLLQRRGHSGILTRTRSELDLTDQAAVRAFFQAEKPDQVYVAAAKVGGIHANNTYPAEFIYQNLMIEANLIHEAWRAGVQKLLFLGSSCIYPKLAPQPMGEEALLTGTLEPTNEPYAIAKIAGIKLCESYNRQYGTDYRSAMPTNLYGPGDNYHPENSHVIPALLRRFHEAKVSGAQDVVIWGSGTPRREFLHVDDLAAACLHVMNLPRSVYAQHTAPMRSHLNVGCGQDITIAELAGLIAKVMGYTGEIVFDPGKPDGTPRKLLDTGRIMATGWQPRVTLEEGLASTYTDFLEHHR</sequence>
<evidence type="ECO:0000256" key="9">
    <source>
        <dbReference type="HAMAP-Rule" id="MF_00956"/>
    </source>
</evidence>
<feature type="binding site" evidence="9">
    <location>
        <begin position="106"/>
        <end position="109"/>
    </location>
    <ligand>
        <name>NADP(+)</name>
        <dbReference type="ChEBI" id="CHEBI:58349"/>
    </ligand>
</feature>
<feature type="binding site" evidence="9">
    <location>
        <position position="210"/>
    </location>
    <ligand>
        <name>substrate</name>
    </ligand>
</feature>
<feature type="domain" description="NAD-dependent epimerase/dehydratase" evidence="10">
    <location>
        <begin position="7"/>
        <end position="234"/>
    </location>
</feature>
<dbReference type="Pfam" id="PF01370">
    <property type="entry name" value="Epimerase"/>
    <property type="match status" value="1"/>
</dbReference>
<dbReference type="GO" id="GO:0050577">
    <property type="term" value="F:GDP-L-fucose synthase activity"/>
    <property type="evidence" value="ECO:0007669"/>
    <property type="project" value="UniProtKB-UniRule"/>
</dbReference>
<evidence type="ECO:0000256" key="1">
    <source>
        <dbReference type="ARBA" id="ARBA00004883"/>
    </source>
</evidence>
<feature type="binding site" evidence="9">
    <location>
        <position position="188"/>
    </location>
    <ligand>
        <name>substrate</name>
    </ligand>
</feature>
<dbReference type="EMBL" id="CP046565">
    <property type="protein sequence ID" value="QJD30672.1"/>
    <property type="molecule type" value="Genomic_DNA"/>
</dbReference>
<feature type="binding site" evidence="9">
    <location>
        <position position="203"/>
    </location>
    <ligand>
        <name>substrate</name>
    </ligand>
</feature>
<evidence type="ECO:0000256" key="2">
    <source>
        <dbReference type="ARBA" id="ARBA00005959"/>
    </source>
</evidence>
<dbReference type="SUPFAM" id="SSF51735">
    <property type="entry name" value="NAD(P)-binding Rossmann-fold domains"/>
    <property type="match status" value="1"/>
</dbReference>
<dbReference type="EC" id="1.1.1.271" evidence="3 9"/>
<dbReference type="FunFam" id="3.40.50.720:FF:000101">
    <property type="entry name" value="GDP-L-fucose synthase"/>
    <property type="match status" value="1"/>
</dbReference>
<dbReference type="InterPro" id="IPR036291">
    <property type="entry name" value="NAD(P)-bd_dom_sf"/>
</dbReference>
<dbReference type="Gene3D" id="3.40.50.720">
    <property type="entry name" value="NAD(P)-binding Rossmann-like Domain"/>
    <property type="match status" value="1"/>
</dbReference>
<dbReference type="AlphaFoldDB" id="A0A858Q9R9"/>
<evidence type="ECO:0000313" key="11">
    <source>
        <dbReference type="EMBL" id="QJD30672.1"/>
    </source>
</evidence>
<dbReference type="PANTHER" id="PTHR43238:SF1">
    <property type="entry name" value="GDP-L-FUCOSE SYNTHASE"/>
    <property type="match status" value="1"/>
</dbReference>
<evidence type="ECO:0000259" key="10">
    <source>
        <dbReference type="Pfam" id="PF01370"/>
    </source>
</evidence>
<dbReference type="RefSeq" id="WP_169603948.1">
    <property type="nucleotide sequence ID" value="NZ_CP046565.1"/>
</dbReference>
<proteinExistence type="inferred from homology"/>
<dbReference type="KEGG" id="metu:GNH96_12260"/>
<dbReference type="CDD" id="cd05239">
    <property type="entry name" value="GDP_FS_SDR_e"/>
    <property type="match status" value="1"/>
</dbReference>
<evidence type="ECO:0000313" key="12">
    <source>
        <dbReference type="Proteomes" id="UP000503004"/>
    </source>
</evidence>
<accession>A0A858Q9R9</accession>
<feature type="binding site" evidence="9">
    <location>
        <begin position="164"/>
        <end position="167"/>
    </location>
    <ligand>
        <name>NADP(+)</name>
        <dbReference type="ChEBI" id="CHEBI:58349"/>
    </ligand>
</feature>
<evidence type="ECO:0000256" key="7">
    <source>
        <dbReference type="ARBA" id="ARBA00023268"/>
    </source>
</evidence>
<feature type="binding site" evidence="9">
    <location>
        <begin position="11"/>
        <end position="17"/>
    </location>
    <ligand>
        <name>NADP(+)</name>
        <dbReference type="ChEBI" id="CHEBI:58349"/>
    </ligand>
</feature>
<feature type="site" description="Important for catalytic activity" evidence="9">
    <location>
        <position position="108"/>
    </location>
</feature>
<keyword evidence="4 9" id="KW-0521">NADP</keyword>
<dbReference type="Proteomes" id="UP000503004">
    <property type="component" value="Chromosome"/>
</dbReference>
<name>A0A858Q9R9_9GAMM</name>
<comment type="catalytic activity">
    <reaction evidence="8 9">
        <text>GDP-beta-L-fucose + NADP(+) = GDP-4-dehydro-alpha-D-rhamnose + NADPH + H(+)</text>
        <dbReference type="Rhea" id="RHEA:18885"/>
        <dbReference type="ChEBI" id="CHEBI:15378"/>
        <dbReference type="ChEBI" id="CHEBI:57273"/>
        <dbReference type="ChEBI" id="CHEBI:57783"/>
        <dbReference type="ChEBI" id="CHEBI:57964"/>
        <dbReference type="ChEBI" id="CHEBI:58349"/>
        <dbReference type="EC" id="1.1.1.271"/>
    </reaction>
</comment>
<gene>
    <name evidence="9" type="primary">fcl</name>
    <name evidence="11" type="ORF">GNH96_12260</name>
</gene>
<comment type="similarity">
    <text evidence="2 9">Belongs to the NAD(P)-dependent epimerase/dehydratase family. Fucose synthase subfamily.</text>
</comment>
<evidence type="ECO:0000256" key="6">
    <source>
        <dbReference type="ARBA" id="ARBA00023235"/>
    </source>
</evidence>
<dbReference type="GO" id="GO:0042351">
    <property type="term" value="P:'de novo' GDP-L-fucose biosynthetic process"/>
    <property type="evidence" value="ECO:0007669"/>
    <property type="project" value="UniProtKB-UniRule"/>
</dbReference>
<keyword evidence="12" id="KW-1185">Reference proteome</keyword>
<comment type="pathway">
    <text evidence="1 9">Nucleotide-sugar biosynthesis; GDP-L-fucose biosynthesis via de novo pathway; GDP-L-fucose from GDP-alpha-D-mannose: step 2/2.</text>
</comment>
<feature type="active site" description="Proton donor/acceptor" evidence="9">
    <location>
        <position position="137"/>
    </location>
</feature>
<reference evidence="12" key="1">
    <citation type="submission" date="2019-12" db="EMBL/GenBank/DDBJ databases">
        <authorList>
            <person name="Awala S.I."/>
            <person name="Rhee S.K."/>
        </authorList>
    </citation>
    <scope>NUCLEOTIDE SEQUENCE [LARGE SCALE GENOMIC DNA]</scope>
    <source>
        <strain evidence="12">IM1</strain>
    </source>
</reference>
<dbReference type="HAMAP" id="MF_00956">
    <property type="entry name" value="GDP_fucose_synth"/>
    <property type="match status" value="1"/>
</dbReference>
<dbReference type="InterPro" id="IPR028614">
    <property type="entry name" value="GDP_fucose/colitose_synth"/>
</dbReference>
<feature type="binding site" evidence="9">
    <location>
        <position position="180"/>
    </location>
    <ligand>
        <name>NADP(+)</name>
        <dbReference type="ChEBI" id="CHEBI:58349"/>
    </ligand>
</feature>
<feature type="binding site" evidence="9">
    <location>
        <position position="279"/>
    </location>
    <ligand>
        <name>substrate</name>
    </ligand>
</feature>
<evidence type="ECO:0000256" key="5">
    <source>
        <dbReference type="ARBA" id="ARBA00023002"/>
    </source>
</evidence>
<dbReference type="PANTHER" id="PTHR43238">
    <property type="entry name" value="GDP-L-FUCOSE SYNTHASE"/>
    <property type="match status" value="1"/>
</dbReference>
<feature type="binding site" evidence="9">
    <location>
        <position position="141"/>
    </location>
    <ligand>
        <name>NADP(+)</name>
        <dbReference type="ChEBI" id="CHEBI:58349"/>
    </ligand>
</feature>
<dbReference type="GO" id="GO:0070401">
    <property type="term" value="F:NADP+ binding"/>
    <property type="evidence" value="ECO:0007669"/>
    <property type="project" value="UniProtKB-UniRule"/>
</dbReference>
<keyword evidence="5 9" id="KW-0560">Oxidoreductase</keyword>
<keyword evidence="7 9" id="KW-0511">Multifunctional enzyme</keyword>
<dbReference type="InterPro" id="IPR001509">
    <property type="entry name" value="Epimerase_deHydtase"/>
</dbReference>
<evidence type="ECO:0000256" key="4">
    <source>
        <dbReference type="ARBA" id="ARBA00022857"/>
    </source>
</evidence>
<dbReference type="UniPathway" id="UPA00128">
    <property type="reaction ID" value="UER00191"/>
</dbReference>
<organism evidence="11 12">
    <name type="scientific">Methylococcus geothermalis</name>
    <dbReference type="NCBI Taxonomy" id="2681310"/>
    <lineage>
        <taxon>Bacteria</taxon>
        <taxon>Pseudomonadati</taxon>
        <taxon>Pseudomonadota</taxon>
        <taxon>Gammaproteobacteria</taxon>
        <taxon>Methylococcales</taxon>
        <taxon>Methylococcaceae</taxon>
        <taxon>Methylococcus</taxon>
    </lineage>
</organism>
<dbReference type="Gene3D" id="3.90.25.10">
    <property type="entry name" value="UDP-galactose 4-epimerase, domain 1"/>
    <property type="match status" value="1"/>
</dbReference>
<dbReference type="GO" id="GO:0016853">
    <property type="term" value="F:isomerase activity"/>
    <property type="evidence" value="ECO:0007669"/>
    <property type="project" value="UniProtKB-KW"/>
</dbReference>
<feature type="site" description="Important for catalytic activity" evidence="9">
    <location>
        <position position="110"/>
    </location>
</feature>
<evidence type="ECO:0000256" key="8">
    <source>
        <dbReference type="ARBA" id="ARBA00051935"/>
    </source>
</evidence>
<keyword evidence="6 9" id="KW-0413">Isomerase</keyword>
<protein>
    <recommendedName>
        <fullName evidence="3 9">GDP-L-fucose synthase</fullName>
        <ecNumber evidence="3 9">1.1.1.271</ecNumber>
    </recommendedName>
    <alternativeName>
        <fullName evidence="9">GDP-4-keto-6-deoxy-D-mannose-3,5-epimerase-4-reductase</fullName>
    </alternativeName>
</protein>